<keyword evidence="4" id="KW-0862">Zinc</keyword>
<keyword evidence="2" id="KW-0479">Metal-binding</keyword>
<dbReference type="InterPro" id="IPR012337">
    <property type="entry name" value="RNaseH-like_sf"/>
</dbReference>
<reference evidence="7" key="1">
    <citation type="submission" date="2021-02" db="EMBL/GenBank/DDBJ databases">
        <authorList>
            <person name="Nowell W R."/>
        </authorList>
    </citation>
    <scope>NUCLEOTIDE SEQUENCE</scope>
</reference>
<dbReference type="Pfam" id="PF05699">
    <property type="entry name" value="Dimer_Tnp_hAT"/>
    <property type="match status" value="1"/>
</dbReference>
<evidence type="ECO:0000259" key="6">
    <source>
        <dbReference type="Pfam" id="PF05699"/>
    </source>
</evidence>
<gene>
    <name evidence="7" type="ORF">GRG538_LOCUS29146</name>
</gene>
<name>A0A818VD62_9BILA</name>
<evidence type="ECO:0000256" key="4">
    <source>
        <dbReference type="ARBA" id="ARBA00022833"/>
    </source>
</evidence>
<sequence length="633" mass="72815">YSKSITALENDEDDDLENTTNYMKKINEAILEQLIIKCNLPLSIIEHVNFRNFLKTLAPKWKSTSSRYFTNKLLPLLFDKAQNKMKCLLDDVTHLSITVDIWTDRRAKSFLGLTGHFIDSNYIPRAFLLDFCRLKGSHTGDNVRNMTEKTLEGLQITHKVYRIITDNAASMIKAYKFGLIVTSSHDILMNHDNDEEEHYESVESSDDASEFLRRWTLTDCHENEHDSNDIDGNIASRLSCFAHSLQLTVRDGVANVQCLSKCLLKCIKLAEWSHKSTKIADLLDDIGKSISQRTVTRWSSEYLLMKSILSLEKVNVDDITEILEDNEVKFNNNDFIVLQEAVELLEPFAEITVRVQSQSVVTAKAVELLEPFAEITVRVQSQSVVTASLVVPSVVHLLDHVNVMKTNLRILKSMCIQLEQSIHRRFAGIVKRLHQQSVNANDRFSDHIYFVCTFLDPEFKLYWLRQMKYSPACESKMKESLIQMVLDECDYGQNRSSNNLRETLSSFSSRSIDMNDSVVQSTRTTTDKKRKLFQYDDDSNGCNVSPNSLKSPMNEINAYLNDPLRCNFSLYWKNSQLHTLKNVVKRVYSIQATSAPIERVFSRAGIIMSPRRTSMREEVFRNLVFLRMNESLI</sequence>
<evidence type="ECO:0000256" key="2">
    <source>
        <dbReference type="ARBA" id="ARBA00022723"/>
    </source>
</evidence>
<keyword evidence="5" id="KW-0539">Nucleus</keyword>
<accession>A0A818VD62</accession>
<protein>
    <recommendedName>
        <fullName evidence="6">HAT C-terminal dimerisation domain-containing protein</fullName>
    </recommendedName>
</protein>
<comment type="subcellular location">
    <subcellularLocation>
        <location evidence="1">Nucleus</location>
    </subcellularLocation>
</comment>
<dbReference type="PANTHER" id="PTHR46481">
    <property type="entry name" value="ZINC FINGER BED DOMAIN-CONTAINING PROTEIN 4"/>
    <property type="match status" value="1"/>
</dbReference>
<dbReference type="GO" id="GO:0008270">
    <property type="term" value="F:zinc ion binding"/>
    <property type="evidence" value="ECO:0007669"/>
    <property type="project" value="UniProtKB-KW"/>
</dbReference>
<keyword evidence="3" id="KW-0863">Zinc-finger</keyword>
<dbReference type="InterPro" id="IPR008906">
    <property type="entry name" value="HATC_C_dom"/>
</dbReference>
<dbReference type="Proteomes" id="UP000663872">
    <property type="component" value="Unassembled WGS sequence"/>
</dbReference>
<dbReference type="InterPro" id="IPR052035">
    <property type="entry name" value="ZnF_BED_domain_contain"/>
</dbReference>
<organism evidence="7 8">
    <name type="scientific">Rotaria socialis</name>
    <dbReference type="NCBI Taxonomy" id="392032"/>
    <lineage>
        <taxon>Eukaryota</taxon>
        <taxon>Metazoa</taxon>
        <taxon>Spiralia</taxon>
        <taxon>Gnathifera</taxon>
        <taxon>Rotifera</taxon>
        <taxon>Eurotatoria</taxon>
        <taxon>Bdelloidea</taxon>
        <taxon>Philodinida</taxon>
        <taxon>Philodinidae</taxon>
        <taxon>Rotaria</taxon>
    </lineage>
</organism>
<feature type="non-terminal residue" evidence="7">
    <location>
        <position position="1"/>
    </location>
</feature>
<dbReference type="GO" id="GO:0005634">
    <property type="term" value="C:nucleus"/>
    <property type="evidence" value="ECO:0007669"/>
    <property type="project" value="UniProtKB-SubCell"/>
</dbReference>
<evidence type="ECO:0000256" key="3">
    <source>
        <dbReference type="ARBA" id="ARBA00022771"/>
    </source>
</evidence>
<dbReference type="PANTHER" id="PTHR46481:SF10">
    <property type="entry name" value="ZINC FINGER BED DOMAIN-CONTAINING PROTEIN 39"/>
    <property type="match status" value="1"/>
</dbReference>
<dbReference type="GO" id="GO:0046983">
    <property type="term" value="F:protein dimerization activity"/>
    <property type="evidence" value="ECO:0007669"/>
    <property type="project" value="InterPro"/>
</dbReference>
<comment type="caution">
    <text evidence="7">The sequence shown here is derived from an EMBL/GenBank/DDBJ whole genome shotgun (WGS) entry which is preliminary data.</text>
</comment>
<evidence type="ECO:0000313" key="7">
    <source>
        <dbReference type="EMBL" id="CAF3713233.1"/>
    </source>
</evidence>
<dbReference type="SUPFAM" id="SSF53098">
    <property type="entry name" value="Ribonuclease H-like"/>
    <property type="match status" value="1"/>
</dbReference>
<dbReference type="AlphaFoldDB" id="A0A818VD62"/>
<evidence type="ECO:0000313" key="8">
    <source>
        <dbReference type="Proteomes" id="UP000663872"/>
    </source>
</evidence>
<feature type="domain" description="HAT C-terminal dimerisation" evidence="6">
    <location>
        <begin position="575"/>
        <end position="627"/>
    </location>
</feature>
<evidence type="ECO:0000256" key="5">
    <source>
        <dbReference type="ARBA" id="ARBA00023242"/>
    </source>
</evidence>
<evidence type="ECO:0000256" key="1">
    <source>
        <dbReference type="ARBA" id="ARBA00004123"/>
    </source>
</evidence>
<dbReference type="EMBL" id="CAJNYT010005097">
    <property type="protein sequence ID" value="CAF3713233.1"/>
    <property type="molecule type" value="Genomic_DNA"/>
</dbReference>
<proteinExistence type="predicted"/>